<dbReference type="STRING" id="1385515.GCA_000423325_00566"/>
<keyword evidence="2" id="KW-0812">Transmembrane</keyword>
<accession>A0A0A0M3I9</accession>
<dbReference type="SUPFAM" id="SSF53187">
    <property type="entry name" value="Zn-dependent exopeptidases"/>
    <property type="match status" value="1"/>
</dbReference>
<gene>
    <name evidence="4" type="ORF">N791_13285</name>
</gene>
<feature type="transmembrane region" description="Helical" evidence="2">
    <location>
        <begin position="336"/>
        <end position="357"/>
    </location>
</feature>
<protein>
    <recommendedName>
        <fullName evidence="3">Peptidase M28 domain-containing protein</fullName>
    </recommendedName>
</protein>
<dbReference type="PANTHER" id="PTHR12147">
    <property type="entry name" value="METALLOPEPTIDASE M28 FAMILY MEMBER"/>
    <property type="match status" value="1"/>
</dbReference>
<dbReference type="InterPro" id="IPR045175">
    <property type="entry name" value="M28_fam"/>
</dbReference>
<feature type="non-terminal residue" evidence="4">
    <location>
        <position position="373"/>
    </location>
</feature>
<feature type="non-terminal residue" evidence="4">
    <location>
        <position position="1"/>
    </location>
</feature>
<feature type="domain" description="Peptidase M28" evidence="3">
    <location>
        <begin position="121"/>
        <end position="307"/>
    </location>
</feature>
<keyword evidence="5" id="KW-1185">Reference proteome</keyword>
<evidence type="ECO:0000259" key="3">
    <source>
        <dbReference type="Pfam" id="PF04389"/>
    </source>
</evidence>
<dbReference type="Proteomes" id="UP000030003">
    <property type="component" value="Unassembled WGS sequence"/>
</dbReference>
<feature type="region of interest" description="Disordered" evidence="1">
    <location>
        <begin position="1"/>
        <end position="21"/>
    </location>
</feature>
<dbReference type="Pfam" id="PF04389">
    <property type="entry name" value="Peptidase_M28"/>
    <property type="match status" value="1"/>
</dbReference>
<reference evidence="4 5" key="1">
    <citation type="submission" date="2013-08" db="EMBL/GenBank/DDBJ databases">
        <title>Genomic analysis of Lysobacter defluvii.</title>
        <authorList>
            <person name="Wang Q."/>
            <person name="Wang G."/>
        </authorList>
    </citation>
    <scope>NUCLEOTIDE SEQUENCE [LARGE SCALE GENOMIC DNA]</scope>
    <source>
        <strain evidence="4 5">IMMIB APB-9</strain>
    </source>
</reference>
<dbReference type="Gene3D" id="3.40.630.10">
    <property type="entry name" value="Zn peptidases"/>
    <property type="match status" value="1"/>
</dbReference>
<evidence type="ECO:0000256" key="2">
    <source>
        <dbReference type="SAM" id="Phobius"/>
    </source>
</evidence>
<dbReference type="EMBL" id="AVBH01000325">
    <property type="protein sequence ID" value="KGO97548.1"/>
    <property type="molecule type" value="Genomic_DNA"/>
</dbReference>
<dbReference type="AlphaFoldDB" id="A0A0A0M3I9"/>
<evidence type="ECO:0000256" key="1">
    <source>
        <dbReference type="SAM" id="MobiDB-lite"/>
    </source>
</evidence>
<evidence type="ECO:0000313" key="5">
    <source>
        <dbReference type="Proteomes" id="UP000030003"/>
    </source>
</evidence>
<dbReference type="GO" id="GO:0006508">
    <property type="term" value="P:proteolysis"/>
    <property type="evidence" value="ECO:0007669"/>
    <property type="project" value="InterPro"/>
</dbReference>
<dbReference type="eggNOG" id="COG2234">
    <property type="taxonomic scope" value="Bacteria"/>
</dbReference>
<organism evidence="4 5">
    <name type="scientific">Lysobacter defluvii IMMIB APB-9 = DSM 18482</name>
    <dbReference type="NCBI Taxonomy" id="1385515"/>
    <lineage>
        <taxon>Bacteria</taxon>
        <taxon>Pseudomonadati</taxon>
        <taxon>Pseudomonadota</taxon>
        <taxon>Gammaproteobacteria</taxon>
        <taxon>Lysobacterales</taxon>
        <taxon>Lysobacteraceae</taxon>
        <taxon>Novilysobacter</taxon>
    </lineage>
</organism>
<evidence type="ECO:0000313" key="4">
    <source>
        <dbReference type="EMBL" id="KGO97548.1"/>
    </source>
</evidence>
<keyword evidence="2" id="KW-1133">Transmembrane helix</keyword>
<keyword evidence="2" id="KW-0472">Membrane</keyword>
<name>A0A0A0M3I9_9GAMM</name>
<sequence length="373" mass="38677">PLARTGSPMRQHATPREATPSSPLAAAALAALFVLAGWLGVVGTGAPPAAGHDAPATAFSAARAMDTLSRILGDEAPHPTGSAANAAVRDRMVAELQALGLEPEVRSRFSCSASVCATVDNVLARIPGARPDGALLLSAHYDSVPASPGASDDGAGVAAILETARALLAGPPLARDTWLLLNDGEELGLLGARAFAREPEFARIAHVVNLEARGTTGPSLLIETQPGNEAVARLAGRALPHPAGSSLEYEIYKTLPNDTDFTIYRREGLAGLNFAWAEGAARYHTPLDDLAHLDPRSLQHHGGHALALARAFADTGTTASADTDAVFVALPGGRTLAWPVAWSAVLLAVGLLGWLAWTWRLHRAGALRVPGLL</sequence>
<dbReference type="InterPro" id="IPR007484">
    <property type="entry name" value="Peptidase_M28"/>
</dbReference>
<proteinExistence type="predicted"/>
<comment type="caution">
    <text evidence="4">The sequence shown here is derived from an EMBL/GenBank/DDBJ whole genome shotgun (WGS) entry which is preliminary data.</text>
</comment>
<dbReference type="GO" id="GO:0008235">
    <property type="term" value="F:metalloexopeptidase activity"/>
    <property type="evidence" value="ECO:0007669"/>
    <property type="project" value="InterPro"/>
</dbReference>
<dbReference type="PANTHER" id="PTHR12147:SF26">
    <property type="entry name" value="PEPTIDASE M28 DOMAIN-CONTAINING PROTEIN"/>
    <property type="match status" value="1"/>
</dbReference>